<dbReference type="InterPro" id="IPR020845">
    <property type="entry name" value="AMP-binding_CS"/>
</dbReference>
<evidence type="ECO:0000313" key="4">
    <source>
        <dbReference type="Proteomes" id="UP001150924"/>
    </source>
</evidence>
<protein>
    <submittedName>
        <fullName evidence="3">AMP-binding protein</fullName>
    </submittedName>
</protein>
<sequence length="429" mass="45727">MFVANVGTAALSLRASVGAGVAIAAVRRVLARWQVLLRAAAASPDALADALPLLPADERRRVLYEWNDTEIDLAGEVCLQRWIAAQVARGPDRVAVVAEEGSWTYAELDRHADAVAAELRRRGARRGSLVAVCADRSRELLAGLLGVLKAGAAYVPLDPEHPRERLAFMLTDCGARLILAQRRHIEALPAATDAIVVLDGARPDADPVPDDVTPDDLIYVMYTSGSTGRPKGVMNIHRGVVNRLLDLQRTIPLGPDDRLLQKTPCGFDISVYEFFWPLLAGATVVMARPGGHRDPAYLVEAIRAHAITTIHFVPPMLTAFLEQVDPRAVVHCAASCAPATSAPALVRTCHARLDVDVYNLYGPTEAAIEVTAHCCERGVDVAAIPIGRPIANCTIYVLDRRGEPVLPGARASSTSAASRSAAATGAAPA</sequence>
<dbReference type="GO" id="GO:0044550">
    <property type="term" value="P:secondary metabolite biosynthetic process"/>
    <property type="evidence" value="ECO:0007669"/>
    <property type="project" value="TreeGrafter"/>
</dbReference>
<feature type="domain" description="AMP-dependent synthetase/ligase" evidence="2">
    <location>
        <begin position="85"/>
        <end position="409"/>
    </location>
</feature>
<dbReference type="FunFam" id="3.40.50.980:FF:000001">
    <property type="entry name" value="Non-ribosomal peptide synthetase"/>
    <property type="match status" value="1"/>
</dbReference>
<dbReference type="Proteomes" id="UP001150924">
    <property type="component" value="Unassembled WGS sequence"/>
</dbReference>
<dbReference type="GO" id="GO:0031177">
    <property type="term" value="F:phosphopantetheine binding"/>
    <property type="evidence" value="ECO:0007669"/>
    <property type="project" value="TreeGrafter"/>
</dbReference>
<dbReference type="InterPro" id="IPR000873">
    <property type="entry name" value="AMP-dep_synth/lig_dom"/>
</dbReference>
<reference evidence="3" key="1">
    <citation type="submission" date="2022-11" db="EMBL/GenBank/DDBJ databases">
        <title>Minimal conservation of predation-associated metabolite biosynthetic gene clusters underscores biosynthetic potential of Myxococcota including descriptions for ten novel species: Archangium lansinium sp. nov., Myxococcus landrumus sp. nov., Nannocystis bai.</title>
        <authorList>
            <person name="Ahearne A."/>
            <person name="Stevens C."/>
            <person name="Phillips K."/>
        </authorList>
    </citation>
    <scope>NUCLEOTIDE SEQUENCE</scope>
    <source>
        <strain evidence="3">Na p29</strain>
    </source>
</reference>
<evidence type="ECO:0000259" key="2">
    <source>
        <dbReference type="Pfam" id="PF00501"/>
    </source>
</evidence>
<dbReference type="PANTHER" id="PTHR45527:SF1">
    <property type="entry name" value="FATTY ACID SYNTHASE"/>
    <property type="match status" value="1"/>
</dbReference>
<name>A0A9X3F2H2_9BACT</name>
<proteinExistence type="predicted"/>
<dbReference type="PANTHER" id="PTHR45527">
    <property type="entry name" value="NONRIBOSOMAL PEPTIDE SYNTHETASE"/>
    <property type="match status" value="1"/>
</dbReference>
<dbReference type="GO" id="GO:0043041">
    <property type="term" value="P:amino acid activation for nonribosomal peptide biosynthetic process"/>
    <property type="evidence" value="ECO:0007669"/>
    <property type="project" value="TreeGrafter"/>
</dbReference>
<evidence type="ECO:0000256" key="1">
    <source>
        <dbReference type="SAM" id="MobiDB-lite"/>
    </source>
</evidence>
<dbReference type="GO" id="GO:0005737">
    <property type="term" value="C:cytoplasm"/>
    <property type="evidence" value="ECO:0007669"/>
    <property type="project" value="TreeGrafter"/>
</dbReference>
<gene>
    <name evidence="3" type="ORF">OV079_53095</name>
</gene>
<dbReference type="RefSeq" id="WP_267778353.1">
    <property type="nucleotide sequence ID" value="NZ_JAPNKE010000002.1"/>
</dbReference>
<accession>A0A9X3F2H2</accession>
<dbReference type="AlphaFoldDB" id="A0A9X3F2H2"/>
<keyword evidence="4" id="KW-1185">Reference proteome</keyword>
<dbReference type="InterPro" id="IPR020459">
    <property type="entry name" value="AMP-binding"/>
</dbReference>
<dbReference type="PROSITE" id="PS00455">
    <property type="entry name" value="AMP_BINDING"/>
    <property type="match status" value="1"/>
</dbReference>
<dbReference type="EMBL" id="JAPNKE010000002">
    <property type="protein sequence ID" value="MCY1014115.1"/>
    <property type="molecule type" value="Genomic_DNA"/>
</dbReference>
<dbReference type="InterPro" id="IPR042099">
    <property type="entry name" value="ANL_N_sf"/>
</dbReference>
<dbReference type="Gene3D" id="3.30.559.30">
    <property type="entry name" value="Nonribosomal peptide synthetase, condensation domain"/>
    <property type="match status" value="1"/>
</dbReference>
<dbReference type="Gene3D" id="3.40.50.12780">
    <property type="entry name" value="N-terminal domain of ligase-like"/>
    <property type="match status" value="1"/>
</dbReference>
<dbReference type="SUPFAM" id="SSF56801">
    <property type="entry name" value="Acetyl-CoA synthetase-like"/>
    <property type="match status" value="1"/>
</dbReference>
<evidence type="ECO:0000313" key="3">
    <source>
        <dbReference type="EMBL" id="MCY1014115.1"/>
    </source>
</evidence>
<comment type="caution">
    <text evidence="3">The sequence shown here is derived from an EMBL/GenBank/DDBJ whole genome shotgun (WGS) entry which is preliminary data.</text>
</comment>
<organism evidence="3 4">
    <name type="scientific">Nannocystis pusilla</name>
    <dbReference type="NCBI Taxonomy" id="889268"/>
    <lineage>
        <taxon>Bacteria</taxon>
        <taxon>Pseudomonadati</taxon>
        <taxon>Myxococcota</taxon>
        <taxon>Polyangia</taxon>
        <taxon>Nannocystales</taxon>
        <taxon>Nannocystaceae</taxon>
        <taxon>Nannocystis</taxon>
    </lineage>
</organism>
<dbReference type="Pfam" id="PF00501">
    <property type="entry name" value="AMP-binding"/>
    <property type="match status" value="1"/>
</dbReference>
<dbReference type="PRINTS" id="PR00154">
    <property type="entry name" value="AMPBINDING"/>
</dbReference>
<feature type="region of interest" description="Disordered" evidence="1">
    <location>
        <begin position="407"/>
        <end position="429"/>
    </location>
</feature>